<proteinExistence type="predicted"/>
<gene>
    <name evidence="2" type="ORF">H4C75_26760</name>
</gene>
<evidence type="ECO:0000313" key="3">
    <source>
        <dbReference type="Proteomes" id="UP000541770"/>
    </source>
</evidence>
<evidence type="ECO:0000259" key="1">
    <source>
        <dbReference type="SMART" id="SM00974"/>
    </source>
</evidence>
<reference evidence="2 3" key="1">
    <citation type="submission" date="2020-07" db="EMBL/GenBank/DDBJ databases">
        <title>Diversity of carbapenemase encoding genes among Pseudomonas putida group clinical isolates in a tertiary Brazilian hospital.</title>
        <authorList>
            <person name="Alberto-Lei F."/>
            <person name="Nodari C.S."/>
            <person name="Streling A.P."/>
            <person name="Paulino J.T."/>
            <person name="Bessa-Neto F.O."/>
            <person name="Cayo R."/>
            <person name="Gales A.C."/>
        </authorList>
    </citation>
    <scope>NUCLEOTIDE SEQUENCE [LARGE SCALE GENOMIC DNA]</scope>
    <source>
        <strain evidence="2 3">14802</strain>
    </source>
</reference>
<evidence type="ECO:0000313" key="2">
    <source>
        <dbReference type="EMBL" id="MBA6068344.1"/>
    </source>
</evidence>
<dbReference type="EMBL" id="JACGDE010000030">
    <property type="protein sequence ID" value="MBA6068344.1"/>
    <property type="molecule type" value="Genomic_DNA"/>
</dbReference>
<name>A0A7W2Q157_9PSED</name>
<dbReference type="SMART" id="SM00974">
    <property type="entry name" value="T5orf172"/>
    <property type="match status" value="1"/>
</dbReference>
<dbReference type="AlphaFoldDB" id="A0A7W2Q157"/>
<dbReference type="Pfam" id="PF10544">
    <property type="entry name" value="T5orf172"/>
    <property type="match status" value="1"/>
</dbReference>
<dbReference type="Proteomes" id="UP000541770">
    <property type="component" value="Unassembled WGS sequence"/>
</dbReference>
<sequence length="293" mass="32779">MRQIAINVSVGGGRRTKLMKSGYVYVLQNPAFGPYVVKIGETSDTPVARAQSVYYGATGVPTPFFVYCAYTVGDRKLAEKRVHKRLKAFRMNNRREFFRAAPEVAAALVLEVCTEINGHLGLPSPVAFTVPSIPPVTASGASRKRGELQSEDPEEPSLKTLKVRLADIRPSAIGTSTLTEEQQDRVCVLQMQLFNALPGDRSEWLHDFSRDTNPEREIRIWESLAKAYLSIEELPIATDDLKREAFSLLLQRTMASTDEVLAEAELQNFCSKTAKRLLELYELKPKPVSVVYR</sequence>
<dbReference type="InterPro" id="IPR018306">
    <property type="entry name" value="Phage_T5_Orf172_DNA-bd"/>
</dbReference>
<organism evidence="2 3">
    <name type="scientific">Pseudomonas mosselii</name>
    <dbReference type="NCBI Taxonomy" id="78327"/>
    <lineage>
        <taxon>Bacteria</taxon>
        <taxon>Pseudomonadati</taxon>
        <taxon>Pseudomonadota</taxon>
        <taxon>Gammaproteobacteria</taxon>
        <taxon>Pseudomonadales</taxon>
        <taxon>Pseudomonadaceae</taxon>
        <taxon>Pseudomonas</taxon>
    </lineage>
</organism>
<protein>
    <submittedName>
        <fullName evidence="2">GIY-YIG nuclease family protein</fullName>
    </submittedName>
</protein>
<comment type="caution">
    <text evidence="2">The sequence shown here is derived from an EMBL/GenBank/DDBJ whole genome shotgun (WGS) entry which is preliminary data.</text>
</comment>
<accession>A0A7W2Q157</accession>
<feature type="domain" description="Bacteriophage T5 Orf172 DNA-binding" evidence="1">
    <location>
        <begin position="31"/>
        <end position="112"/>
    </location>
</feature>
<dbReference type="RefSeq" id="WP_182325071.1">
    <property type="nucleotide sequence ID" value="NZ_JACGDE010000030.1"/>
</dbReference>